<reference evidence="15" key="1">
    <citation type="journal article" date="2014" name="Nat. Commun.">
        <title>The tobacco genome sequence and its comparison with those of tomato and potato.</title>
        <authorList>
            <person name="Sierro N."/>
            <person name="Battey J.N."/>
            <person name="Ouadi S."/>
            <person name="Bakaher N."/>
            <person name="Bovet L."/>
            <person name="Willig A."/>
            <person name="Goepfert S."/>
            <person name="Peitsch M.C."/>
            <person name="Ivanov N.V."/>
        </authorList>
    </citation>
    <scope>NUCLEOTIDE SEQUENCE [LARGE SCALE GENOMIC DNA]</scope>
</reference>
<dbReference type="InterPro" id="IPR003591">
    <property type="entry name" value="Leu-rich_rpt_typical-subtyp"/>
</dbReference>
<feature type="binding site" evidence="13">
    <location>
        <position position="560"/>
    </location>
    <ligand>
        <name>ATP</name>
        <dbReference type="ChEBI" id="CHEBI:30616"/>
    </ligand>
</feature>
<evidence type="ECO:0000259" key="14">
    <source>
        <dbReference type="PROSITE" id="PS50011"/>
    </source>
</evidence>
<dbReference type="FunFam" id="3.80.10.10:FF:000129">
    <property type="entry name" value="Leucine-rich repeat receptor-like kinase"/>
    <property type="match status" value="1"/>
</dbReference>
<evidence type="ECO:0000313" key="15">
    <source>
        <dbReference type="Proteomes" id="UP000790787"/>
    </source>
</evidence>
<keyword evidence="5" id="KW-0732">Signal</keyword>
<evidence type="ECO:0000256" key="3">
    <source>
        <dbReference type="ARBA" id="ARBA00022679"/>
    </source>
</evidence>
<dbReference type="InterPro" id="IPR032675">
    <property type="entry name" value="LRR_dom_sf"/>
</dbReference>
<dbReference type="STRING" id="4097.A0A1S3ZF98"/>
<dbReference type="Gene3D" id="1.10.510.10">
    <property type="entry name" value="Transferase(Phosphotransferase) domain 1"/>
    <property type="match status" value="1"/>
</dbReference>
<dbReference type="GO" id="GO:0051707">
    <property type="term" value="P:response to other organism"/>
    <property type="evidence" value="ECO:0007669"/>
    <property type="project" value="UniProtKB-ARBA"/>
</dbReference>
<dbReference type="InterPro" id="IPR008271">
    <property type="entry name" value="Ser/Thr_kinase_AS"/>
</dbReference>
<dbReference type="PROSITE" id="PS50011">
    <property type="entry name" value="PROTEIN_KINASE_DOM"/>
    <property type="match status" value="1"/>
</dbReference>
<dbReference type="PRINTS" id="PR00019">
    <property type="entry name" value="LEURICHRPT"/>
</dbReference>
<reference evidence="16" key="2">
    <citation type="submission" date="2025-08" db="UniProtKB">
        <authorList>
            <consortium name="RefSeq"/>
        </authorList>
    </citation>
    <scope>IDENTIFICATION</scope>
    <source>
        <tissue evidence="16">Leaf</tissue>
    </source>
</reference>
<evidence type="ECO:0000256" key="1">
    <source>
        <dbReference type="ARBA" id="ARBA00004167"/>
    </source>
</evidence>
<dbReference type="SUPFAM" id="SSF56112">
    <property type="entry name" value="Protein kinase-like (PK-like)"/>
    <property type="match status" value="1"/>
</dbReference>
<keyword evidence="12" id="KW-0325">Glycoprotein</keyword>
<dbReference type="InterPro" id="IPR050647">
    <property type="entry name" value="Plant_LRR-RLKs"/>
</dbReference>
<comment type="subcellular location">
    <subcellularLocation>
        <location evidence="1">Membrane</location>
        <topology evidence="1">Single-pass membrane protein</topology>
    </subcellularLocation>
</comment>
<keyword evidence="3" id="KW-0808">Transferase</keyword>
<evidence type="ECO:0000256" key="9">
    <source>
        <dbReference type="ARBA" id="ARBA00022840"/>
    </source>
</evidence>
<evidence type="ECO:0000256" key="7">
    <source>
        <dbReference type="ARBA" id="ARBA00022741"/>
    </source>
</evidence>
<dbReference type="PANTHER" id="PTHR48056:SF29">
    <property type="entry name" value="RECEPTOR-LIKE PROTEIN KINASE HSL1"/>
    <property type="match status" value="1"/>
</dbReference>
<keyword evidence="8" id="KW-0418">Kinase</keyword>
<dbReference type="SUPFAM" id="SSF52047">
    <property type="entry name" value="RNI-like"/>
    <property type="match status" value="1"/>
</dbReference>
<evidence type="ECO:0000256" key="10">
    <source>
        <dbReference type="ARBA" id="ARBA00022989"/>
    </source>
</evidence>
<keyword evidence="9 13" id="KW-0067">ATP-binding</keyword>
<keyword evidence="15" id="KW-1185">Reference proteome</keyword>
<dbReference type="PaxDb" id="4097-A0A1S3ZF98"/>
<evidence type="ECO:0000313" key="16">
    <source>
        <dbReference type="RefSeq" id="XP_016463118.1"/>
    </source>
</evidence>
<evidence type="ECO:0000256" key="2">
    <source>
        <dbReference type="ARBA" id="ARBA00022614"/>
    </source>
</evidence>
<dbReference type="InterPro" id="IPR001611">
    <property type="entry name" value="Leu-rich_rpt"/>
</dbReference>
<dbReference type="FunFam" id="3.80.10.10:FF:000095">
    <property type="entry name" value="LRR receptor-like serine/threonine-protein kinase GSO1"/>
    <property type="match status" value="1"/>
</dbReference>
<dbReference type="KEGG" id="nta:107786181"/>
<dbReference type="GO" id="GO:0006952">
    <property type="term" value="P:defense response"/>
    <property type="evidence" value="ECO:0007669"/>
    <property type="project" value="UniProtKB-ARBA"/>
</dbReference>
<dbReference type="InterPro" id="IPR017441">
    <property type="entry name" value="Protein_kinase_ATP_BS"/>
</dbReference>
<keyword evidence="10" id="KW-1133">Transmembrane helix</keyword>
<dbReference type="PROSITE" id="PS00107">
    <property type="entry name" value="PROTEIN_KINASE_ATP"/>
    <property type="match status" value="1"/>
</dbReference>
<feature type="domain" description="Protein kinase" evidence="14">
    <location>
        <begin position="531"/>
        <end position="813"/>
    </location>
</feature>
<sequence length="819" mass="92241">MENQTKGAMKINHVVKSAFSIPRKQVYSFIVSILVFLHFQAGSQSNVYENEKSILLELNQLWGDQLGFESLNSDSSYCNWFGVECRNGSVTSIHLGEKQLTGIIPPNICGLKSLEEIDLNSNNIRGEFPTYLYNCSKLKFLYLSWNQFHGPLPSDLNRLSRLIHLDIAGNSFTEIPGSIGQLSELQYLSLKFNNFNLSIPQEIGNLSKLETLDISYIESFKQAIIPVEFGKLKKLKYLTISQSNLMGSIPETFSALSGLETLDLSGNYLNGTIPSYFFHWKNLTSLLLLDNQFSGRLPTLAANLEMMRKTQEISFSLSNLQVLDLSGNHLNGSIPGYLFHFKKLYTLYLQHNQFSGILPNIAGNLRLRTLDLSGNHLNGSIPSYLFLFKKLDTLYLQGNQFSGSLPTIAGNLRVSTLDLSSNQLSGYIPREYDKNYGYLFSNNLNLCSSYTTLYIQVPRCSRKTRVAIAIAAPIGFLLIVTLLCCIVKKSWNFSVVQFIWSKKRHENQDPEWMFISFQRLEFTESEILVNMTEESLIGSGGSGKVYRVGVNPNGKFVAVKRIWNKGNLDNRLEKQFLAEVEVLGSIRHSNIVKLLCCISSGNSKILVYEYMENQSLDNWLHHKRKRAITASAHCVLEWNTRLQIAVGAARGLCYMHHECSPPIIHRDIKCSNILLDHELNAKIADFGLAKVLAKWGETETASAIAGTFGYLAPEYAYTSKVNVKSDVYSFGVVLLELVTGREPINRDEHMNLAQWAWNHREEGNPIIDAFDEEIKEACVLKEMSSMFKLGLICTSSMPSVRPSMKEVLQILLLSVATSS</sequence>
<dbReference type="PROSITE" id="PS00108">
    <property type="entry name" value="PROTEIN_KINASE_ST"/>
    <property type="match status" value="1"/>
</dbReference>
<dbReference type="OMA" id="SSIHHAI"/>
<dbReference type="GO" id="GO:0004672">
    <property type="term" value="F:protein kinase activity"/>
    <property type="evidence" value="ECO:0007669"/>
    <property type="project" value="InterPro"/>
</dbReference>
<keyword evidence="2" id="KW-0433">Leucine-rich repeat</keyword>
<dbReference type="GO" id="GO:0005524">
    <property type="term" value="F:ATP binding"/>
    <property type="evidence" value="ECO:0007669"/>
    <property type="project" value="UniProtKB-UniRule"/>
</dbReference>
<dbReference type="InterPro" id="IPR000719">
    <property type="entry name" value="Prot_kinase_dom"/>
</dbReference>
<dbReference type="SMART" id="SM00369">
    <property type="entry name" value="LRR_TYP"/>
    <property type="match status" value="6"/>
</dbReference>
<protein>
    <submittedName>
        <fullName evidence="16">Receptor-like protein kinase HSL1</fullName>
    </submittedName>
    <submittedName>
        <fullName evidence="16">Uncharacterized protein LOC107786181</fullName>
    </submittedName>
</protein>
<dbReference type="Pfam" id="PF23598">
    <property type="entry name" value="LRR_14"/>
    <property type="match status" value="1"/>
</dbReference>
<dbReference type="Gene3D" id="3.80.10.10">
    <property type="entry name" value="Ribonuclease Inhibitor"/>
    <property type="match status" value="4"/>
</dbReference>
<dbReference type="RefSeq" id="XP_016463118.1">
    <property type="nucleotide sequence ID" value="XM_016607632.1"/>
</dbReference>
<dbReference type="OrthoDB" id="4062651at2759"/>
<dbReference type="InterPro" id="IPR055414">
    <property type="entry name" value="LRR_R13L4/SHOC2-like"/>
</dbReference>
<dbReference type="Proteomes" id="UP000790787">
    <property type="component" value="Chromosome 1"/>
</dbReference>
<organism evidence="15 16">
    <name type="scientific">Nicotiana tabacum</name>
    <name type="common">Common tobacco</name>
    <dbReference type="NCBI Taxonomy" id="4097"/>
    <lineage>
        <taxon>Eukaryota</taxon>
        <taxon>Viridiplantae</taxon>
        <taxon>Streptophyta</taxon>
        <taxon>Embryophyta</taxon>
        <taxon>Tracheophyta</taxon>
        <taxon>Spermatophyta</taxon>
        <taxon>Magnoliopsida</taxon>
        <taxon>eudicotyledons</taxon>
        <taxon>Gunneridae</taxon>
        <taxon>Pentapetalae</taxon>
        <taxon>asterids</taxon>
        <taxon>lamiids</taxon>
        <taxon>Solanales</taxon>
        <taxon>Solanaceae</taxon>
        <taxon>Nicotianoideae</taxon>
        <taxon>Nicotianeae</taxon>
        <taxon>Nicotiana</taxon>
    </lineage>
</organism>
<keyword evidence="6" id="KW-0677">Repeat</keyword>
<dbReference type="FunFam" id="3.30.200.20:FF:000512">
    <property type="entry name" value="Receptor-like protein kinase HSL1"/>
    <property type="match status" value="1"/>
</dbReference>
<keyword evidence="11" id="KW-0472">Membrane</keyword>
<evidence type="ECO:0000256" key="12">
    <source>
        <dbReference type="ARBA" id="ARBA00023180"/>
    </source>
</evidence>
<evidence type="ECO:0000256" key="4">
    <source>
        <dbReference type="ARBA" id="ARBA00022692"/>
    </source>
</evidence>
<evidence type="ECO:0000256" key="11">
    <source>
        <dbReference type="ARBA" id="ARBA00023136"/>
    </source>
</evidence>
<gene>
    <name evidence="16" type="primary">LOC107786181</name>
</gene>
<evidence type="ECO:0000256" key="6">
    <source>
        <dbReference type="ARBA" id="ARBA00022737"/>
    </source>
</evidence>
<dbReference type="SMART" id="SM00220">
    <property type="entry name" value="S_TKc"/>
    <property type="match status" value="1"/>
</dbReference>
<proteinExistence type="predicted"/>
<dbReference type="PROSITE" id="PS51450">
    <property type="entry name" value="LRR"/>
    <property type="match status" value="2"/>
</dbReference>
<name>A0A1S3ZF98_TOBAC</name>
<dbReference type="Pfam" id="PF00069">
    <property type="entry name" value="Pkinase"/>
    <property type="match status" value="1"/>
</dbReference>
<keyword evidence="4" id="KW-0812">Transmembrane</keyword>
<evidence type="ECO:0000256" key="5">
    <source>
        <dbReference type="ARBA" id="ARBA00022729"/>
    </source>
</evidence>
<dbReference type="InterPro" id="IPR011009">
    <property type="entry name" value="Kinase-like_dom_sf"/>
</dbReference>
<dbReference type="SMR" id="A0A1S3ZF98"/>
<dbReference type="Pfam" id="PF13855">
    <property type="entry name" value="LRR_8"/>
    <property type="match status" value="1"/>
</dbReference>
<dbReference type="FunFam" id="1.10.510.10:FF:000714">
    <property type="entry name" value="Kinase family with leucine-rich repeat domain-containing protein"/>
    <property type="match status" value="1"/>
</dbReference>
<evidence type="ECO:0000256" key="13">
    <source>
        <dbReference type="PROSITE-ProRule" id="PRU10141"/>
    </source>
</evidence>
<accession>A0A1S3ZF98</accession>
<dbReference type="GO" id="GO:0016020">
    <property type="term" value="C:membrane"/>
    <property type="evidence" value="ECO:0000318"/>
    <property type="project" value="GO_Central"/>
</dbReference>
<dbReference type="GO" id="GO:0033612">
    <property type="term" value="F:receptor serine/threonine kinase binding"/>
    <property type="evidence" value="ECO:0000318"/>
    <property type="project" value="GO_Central"/>
</dbReference>
<dbReference type="RefSeq" id="XP_016463118.1">
    <property type="nucleotide sequence ID" value="XM_016607632.2"/>
</dbReference>
<dbReference type="GeneID" id="107786181"/>
<evidence type="ECO:0000256" key="8">
    <source>
        <dbReference type="ARBA" id="ARBA00022777"/>
    </source>
</evidence>
<dbReference type="Pfam" id="PF00560">
    <property type="entry name" value="LRR_1"/>
    <property type="match status" value="3"/>
</dbReference>
<dbReference type="PANTHER" id="PTHR48056">
    <property type="entry name" value="LRR RECEPTOR-LIKE SERINE/THREONINE-PROTEIN KINASE-RELATED"/>
    <property type="match status" value="1"/>
</dbReference>
<dbReference type="Gene3D" id="3.30.200.20">
    <property type="entry name" value="Phosphorylase Kinase, domain 1"/>
    <property type="match status" value="1"/>
</dbReference>
<keyword evidence="7 13" id="KW-0547">Nucleotide-binding</keyword>
<dbReference type="AlphaFoldDB" id="A0A1S3ZF98"/>